<dbReference type="HOGENOM" id="CLU_2255781_0_0_11"/>
<protein>
    <submittedName>
        <fullName evidence="3">Uncharacterized protein</fullName>
    </submittedName>
</protein>
<dbReference type="PATRIC" id="fig|1358026.3.peg.3522"/>
<feature type="compositionally biased region" description="Polar residues" evidence="1">
    <location>
        <begin position="26"/>
        <end position="40"/>
    </location>
</feature>
<accession>U2SVP2</accession>
<proteinExistence type="predicted"/>
<dbReference type="Gene3D" id="2.60.40.10">
    <property type="entry name" value="Immunoglobulins"/>
    <property type="match status" value="1"/>
</dbReference>
<gene>
    <name evidence="3" type="ORF">N136_04302</name>
</gene>
<comment type="caution">
    <text evidence="3">The sequence shown here is derived from an EMBL/GenBank/DDBJ whole genome shotgun (WGS) entry which is preliminary data.</text>
</comment>
<evidence type="ECO:0000313" key="3">
    <source>
        <dbReference type="EMBL" id="ERK69368.1"/>
    </source>
</evidence>
<organism evidence="3 4">
    <name type="scientific">Leifsonia aquatica ATCC 14665</name>
    <dbReference type="NCBI Taxonomy" id="1358026"/>
    <lineage>
        <taxon>Bacteria</taxon>
        <taxon>Bacillati</taxon>
        <taxon>Actinomycetota</taxon>
        <taxon>Actinomycetes</taxon>
        <taxon>Micrococcales</taxon>
        <taxon>Microbacteriaceae</taxon>
        <taxon>Leifsonia</taxon>
    </lineage>
</organism>
<feature type="transmembrane region" description="Helical" evidence="2">
    <location>
        <begin position="76"/>
        <end position="95"/>
    </location>
</feature>
<feature type="non-terminal residue" evidence="3">
    <location>
        <position position="1"/>
    </location>
</feature>
<dbReference type="RefSeq" id="WP_021765062.1">
    <property type="nucleotide sequence ID" value="NZ_KI272648.1"/>
</dbReference>
<evidence type="ECO:0000313" key="4">
    <source>
        <dbReference type="Proteomes" id="UP000016605"/>
    </source>
</evidence>
<keyword evidence="2" id="KW-0472">Membrane</keyword>
<feature type="region of interest" description="Disordered" evidence="1">
    <location>
        <begin position="1"/>
        <end position="40"/>
    </location>
</feature>
<name>U2SVP2_LEIAQ</name>
<dbReference type="AlphaFoldDB" id="U2SVP2"/>
<reference evidence="3 4" key="1">
    <citation type="submission" date="2013-08" db="EMBL/GenBank/DDBJ databases">
        <authorList>
            <person name="Weinstock G."/>
            <person name="Sodergren E."/>
            <person name="Wylie T."/>
            <person name="Fulton L."/>
            <person name="Fulton R."/>
            <person name="Fronick C."/>
            <person name="O'Laughlin M."/>
            <person name="Godfrey J."/>
            <person name="Miner T."/>
            <person name="Herter B."/>
            <person name="Appelbaum E."/>
            <person name="Cordes M."/>
            <person name="Lek S."/>
            <person name="Wollam A."/>
            <person name="Pepin K.H."/>
            <person name="Palsikar V.B."/>
            <person name="Mitreva M."/>
            <person name="Wilson R.K."/>
        </authorList>
    </citation>
    <scope>NUCLEOTIDE SEQUENCE [LARGE SCALE GENOMIC DNA]</scope>
    <source>
        <strain evidence="3 4">ATCC 14665</strain>
    </source>
</reference>
<keyword evidence="2" id="KW-0812">Transmembrane</keyword>
<evidence type="ECO:0000256" key="1">
    <source>
        <dbReference type="SAM" id="MobiDB-lite"/>
    </source>
</evidence>
<dbReference type="EMBL" id="AWVQ01000729">
    <property type="protein sequence ID" value="ERK69368.1"/>
    <property type="molecule type" value="Genomic_DNA"/>
</dbReference>
<dbReference type="InterPro" id="IPR013783">
    <property type="entry name" value="Ig-like_fold"/>
</dbReference>
<sequence>GEPGTTVVITDKDGTPVGQAEVDTEGNWSTPVTGLPQGPNNLEITYTAPGADPVSTDLGGIVVVDADEASPMMDPAIAGGAALALLAAAGSFLMIRRRRTSTN</sequence>
<keyword evidence="2" id="KW-1133">Transmembrane helix</keyword>
<evidence type="ECO:0000256" key="2">
    <source>
        <dbReference type="SAM" id="Phobius"/>
    </source>
</evidence>
<dbReference type="Proteomes" id="UP000016605">
    <property type="component" value="Unassembled WGS sequence"/>
</dbReference>
<dbReference type="GO" id="GO:0005975">
    <property type="term" value="P:carbohydrate metabolic process"/>
    <property type="evidence" value="ECO:0007669"/>
    <property type="project" value="UniProtKB-ARBA"/>
</dbReference>